<dbReference type="PANTHER" id="PTHR33055">
    <property type="entry name" value="TRANSPOSASE FOR INSERTION SEQUENCE ELEMENT IS1111A"/>
    <property type="match status" value="1"/>
</dbReference>
<sequence length="208" mass="23802">KRAELLSHIRNTFHQYNRSLPSETRLSAAEKRRDLARAFDDPAVRMSIEADVDLCDHYDVLIKDLERSILRIARRQDPNTLQLLRTIPGVGKILGLTLLYEIHTIERFPSVQDFSSYARLVKCASESAGKRYGTSGAKIGNAHLKWAFSEAAVCFLHRNPRGQAYRNRLRSKHGRGKSMSILAARLGRAVYFMLRRNKVFDMDRFLAA</sequence>
<gene>
    <name evidence="2" type="ORF">GWO12_01605</name>
</gene>
<name>A0AAE5C9U0_9BACT</name>
<evidence type="ECO:0000313" key="3">
    <source>
        <dbReference type="Proteomes" id="UP000702544"/>
    </source>
</evidence>
<dbReference type="GO" id="GO:0004803">
    <property type="term" value="F:transposase activity"/>
    <property type="evidence" value="ECO:0007669"/>
    <property type="project" value="InterPro"/>
</dbReference>
<accession>A0AAE5C9U0</accession>
<feature type="domain" description="Transposase IS116/IS110/IS902 C-terminal" evidence="1">
    <location>
        <begin position="82"/>
        <end position="165"/>
    </location>
</feature>
<evidence type="ECO:0000313" key="2">
    <source>
        <dbReference type="EMBL" id="NIR73802.1"/>
    </source>
</evidence>
<dbReference type="Pfam" id="PF02371">
    <property type="entry name" value="Transposase_20"/>
    <property type="match status" value="1"/>
</dbReference>
<comment type="caution">
    <text evidence="2">The sequence shown here is derived from an EMBL/GenBank/DDBJ whole genome shotgun (WGS) entry which is preliminary data.</text>
</comment>
<dbReference type="EMBL" id="JAACAK010000013">
    <property type="protein sequence ID" value="NIR73802.1"/>
    <property type="molecule type" value="Genomic_DNA"/>
</dbReference>
<reference evidence="2 3" key="1">
    <citation type="submission" date="2020-01" db="EMBL/GenBank/DDBJ databases">
        <title>Genomes assembled from Gulf of Kutch pelagic sediment metagenomes.</title>
        <authorList>
            <person name="Chandrashekar M."/>
            <person name="Mahajan M.S."/>
            <person name="Dave K.J."/>
            <person name="Vatsa P."/>
            <person name="Nathani N.M."/>
        </authorList>
    </citation>
    <scope>NUCLEOTIDE SEQUENCE [LARGE SCALE GENOMIC DNA]</scope>
    <source>
        <strain evidence="2">KS3-K002</strain>
    </source>
</reference>
<protein>
    <submittedName>
        <fullName evidence="2">IS110 family transposase</fullName>
    </submittedName>
</protein>
<organism evidence="2 3">
    <name type="scientific">Candidatus Kutchimonas denitrificans</name>
    <dbReference type="NCBI Taxonomy" id="3056748"/>
    <lineage>
        <taxon>Bacteria</taxon>
        <taxon>Pseudomonadati</taxon>
        <taxon>Gemmatimonadota</taxon>
        <taxon>Gemmatimonadia</taxon>
        <taxon>Candidatus Palauibacterales</taxon>
        <taxon>Candidatus Palauibacteraceae</taxon>
        <taxon>Candidatus Kutchimonas</taxon>
    </lineage>
</organism>
<feature type="non-terminal residue" evidence="2">
    <location>
        <position position="1"/>
    </location>
</feature>
<dbReference type="GO" id="GO:0003677">
    <property type="term" value="F:DNA binding"/>
    <property type="evidence" value="ECO:0007669"/>
    <property type="project" value="InterPro"/>
</dbReference>
<dbReference type="GO" id="GO:0006313">
    <property type="term" value="P:DNA transposition"/>
    <property type="evidence" value="ECO:0007669"/>
    <property type="project" value="InterPro"/>
</dbReference>
<proteinExistence type="predicted"/>
<dbReference type="PANTHER" id="PTHR33055:SF15">
    <property type="entry name" value="TRANSPOSASE-RELATED"/>
    <property type="match status" value="1"/>
</dbReference>
<dbReference type="Proteomes" id="UP000702544">
    <property type="component" value="Unassembled WGS sequence"/>
</dbReference>
<dbReference type="InterPro" id="IPR003346">
    <property type="entry name" value="Transposase_20"/>
</dbReference>
<dbReference type="AlphaFoldDB" id="A0AAE5C9U0"/>
<dbReference type="InterPro" id="IPR047650">
    <property type="entry name" value="Transpos_IS110"/>
</dbReference>
<evidence type="ECO:0000259" key="1">
    <source>
        <dbReference type="Pfam" id="PF02371"/>
    </source>
</evidence>